<name>A0A0D6JJP0_9HYPH</name>
<dbReference type="Proteomes" id="UP000033187">
    <property type="component" value="Chromosome 1"/>
</dbReference>
<feature type="transmembrane region" description="Helical" evidence="1">
    <location>
        <begin position="23"/>
        <end position="43"/>
    </location>
</feature>
<protein>
    <submittedName>
        <fullName evidence="2">Uncharacterized protein</fullName>
    </submittedName>
</protein>
<keyword evidence="1" id="KW-0472">Membrane</keyword>
<gene>
    <name evidence="2" type="ORF">YBN1229_v1_3313</name>
</gene>
<dbReference type="RefSeq" id="WP_152024998.1">
    <property type="nucleotide sequence ID" value="NZ_LN829118.1"/>
</dbReference>
<evidence type="ECO:0000313" key="3">
    <source>
        <dbReference type="Proteomes" id="UP000033187"/>
    </source>
</evidence>
<sequence length="265" mass="29537">MTDASSPKSTKSATRHHRGWREWLRNVFLGPLAFLIVINDTIYRRILGARFSRERPEVIGLKARPRSMLRRNAVSVVPSSGGTERQAHRVGGRLVLVGTKDVRRRAPATRIIRATSIEVSPEAHDALISNLRRCLSPAAVGAVLEEISERGLCGYQQFVAILDRLVDLEATEEEVKGTLACAGLMGTCEVDMIRRVIKLKFDPISGHMDWHHRAVRSIGFSRKGRALLPAARRDMSRLRAVVHLDAMDRMVGWDLPPEDTLLGNG</sequence>
<keyword evidence="1" id="KW-0812">Transmembrane</keyword>
<dbReference type="EMBL" id="LN829119">
    <property type="protein sequence ID" value="CPR21880.1"/>
    <property type="molecule type" value="Genomic_DNA"/>
</dbReference>
<evidence type="ECO:0000313" key="2">
    <source>
        <dbReference type="EMBL" id="CPR21880.1"/>
    </source>
</evidence>
<organism evidence="2 3">
    <name type="scientific">Candidatus Filomicrobium marinum</name>
    <dbReference type="NCBI Taxonomy" id="1608628"/>
    <lineage>
        <taxon>Bacteria</taxon>
        <taxon>Pseudomonadati</taxon>
        <taxon>Pseudomonadota</taxon>
        <taxon>Alphaproteobacteria</taxon>
        <taxon>Hyphomicrobiales</taxon>
        <taxon>Hyphomicrobiaceae</taxon>
        <taxon>Filomicrobium</taxon>
    </lineage>
</organism>
<keyword evidence="3" id="KW-1185">Reference proteome</keyword>
<accession>A0A0D6JJP0</accession>
<proteinExistence type="predicted"/>
<reference evidence="3" key="1">
    <citation type="submission" date="2015-02" db="EMBL/GenBank/DDBJ databases">
        <authorList>
            <person name="Chooi Y.-H."/>
        </authorList>
    </citation>
    <scope>NUCLEOTIDE SEQUENCE [LARGE SCALE GENOMIC DNA]</scope>
    <source>
        <strain evidence="3">strain Y</strain>
    </source>
</reference>
<dbReference type="KEGG" id="fiy:BN1229_v1_3313"/>
<dbReference type="KEGG" id="fil:BN1229_v1_2604"/>
<evidence type="ECO:0000256" key="1">
    <source>
        <dbReference type="SAM" id="Phobius"/>
    </source>
</evidence>
<keyword evidence="1" id="KW-1133">Transmembrane helix</keyword>
<dbReference type="AlphaFoldDB" id="A0A0D6JJP0"/>